<dbReference type="PANTHER" id="PTHR48051:SF1">
    <property type="entry name" value="RAS SUPPRESSOR PROTEIN 1"/>
    <property type="match status" value="1"/>
</dbReference>
<organism evidence="3 4">
    <name type="scientific">Prunus dulcis</name>
    <name type="common">Almond</name>
    <name type="synonym">Amygdalus dulcis</name>
    <dbReference type="NCBI Taxonomy" id="3755"/>
    <lineage>
        <taxon>Eukaryota</taxon>
        <taxon>Viridiplantae</taxon>
        <taxon>Streptophyta</taxon>
        <taxon>Embryophyta</taxon>
        <taxon>Tracheophyta</taxon>
        <taxon>Spermatophyta</taxon>
        <taxon>Magnoliopsida</taxon>
        <taxon>eudicotyledons</taxon>
        <taxon>Gunneridae</taxon>
        <taxon>Pentapetalae</taxon>
        <taxon>rosids</taxon>
        <taxon>fabids</taxon>
        <taxon>Rosales</taxon>
        <taxon>Rosaceae</taxon>
        <taxon>Amygdaloideae</taxon>
        <taxon>Amygdaleae</taxon>
        <taxon>Prunus</taxon>
    </lineage>
</organism>
<comment type="caution">
    <text evidence="3">The sequence shown here is derived from an EMBL/GenBank/DDBJ whole genome shotgun (WGS) entry which is preliminary data.</text>
</comment>
<dbReference type="PROSITE" id="PS51450">
    <property type="entry name" value="LRR"/>
    <property type="match status" value="1"/>
</dbReference>
<dbReference type="Gene3D" id="3.80.10.10">
    <property type="entry name" value="Ribonuclease Inhibitor"/>
    <property type="match status" value="1"/>
</dbReference>
<dbReference type="PANTHER" id="PTHR48051">
    <property type="match status" value="1"/>
</dbReference>
<protein>
    <submittedName>
        <fullName evidence="3">Uncharacterized protein</fullName>
    </submittedName>
</protein>
<dbReference type="Pfam" id="PF13516">
    <property type="entry name" value="LRR_6"/>
    <property type="match status" value="2"/>
</dbReference>
<name>A0AAD4UY01_PRUDU</name>
<dbReference type="InterPro" id="IPR001611">
    <property type="entry name" value="Leu-rich_rpt"/>
</dbReference>
<evidence type="ECO:0000313" key="3">
    <source>
        <dbReference type="EMBL" id="KAI5314879.1"/>
    </source>
</evidence>
<dbReference type="GO" id="GO:0005737">
    <property type="term" value="C:cytoplasm"/>
    <property type="evidence" value="ECO:0007669"/>
    <property type="project" value="TreeGrafter"/>
</dbReference>
<keyword evidence="2" id="KW-0677">Repeat</keyword>
<evidence type="ECO:0000256" key="2">
    <source>
        <dbReference type="ARBA" id="ARBA00022737"/>
    </source>
</evidence>
<dbReference type="EMBL" id="JAJFAZ020000008">
    <property type="protein sequence ID" value="KAI5314879.1"/>
    <property type="molecule type" value="Genomic_DNA"/>
</dbReference>
<dbReference type="AlphaFoldDB" id="A0AAD4UY01"/>
<gene>
    <name evidence="3" type="ORF">L3X38_044055</name>
</gene>
<dbReference type="Proteomes" id="UP001054821">
    <property type="component" value="Chromosome 8"/>
</dbReference>
<reference evidence="3 4" key="1">
    <citation type="journal article" date="2022" name="G3 (Bethesda)">
        <title>Whole-genome sequence and methylome profiling of the almond [Prunus dulcis (Mill.) D.A. Webb] cultivar 'Nonpareil'.</title>
        <authorList>
            <person name="D'Amico-Willman K.M."/>
            <person name="Ouma W.Z."/>
            <person name="Meulia T."/>
            <person name="Sideli G.M."/>
            <person name="Gradziel T.M."/>
            <person name="Fresnedo-Ramirez J."/>
        </authorList>
    </citation>
    <scope>NUCLEOTIDE SEQUENCE [LARGE SCALE GENOMIC DNA]</scope>
    <source>
        <strain evidence="3">Clone GOH B32 T37-40</strain>
    </source>
</reference>
<evidence type="ECO:0000256" key="1">
    <source>
        <dbReference type="ARBA" id="ARBA00022614"/>
    </source>
</evidence>
<evidence type="ECO:0000313" key="4">
    <source>
        <dbReference type="Proteomes" id="UP001054821"/>
    </source>
</evidence>
<dbReference type="InterPro" id="IPR050216">
    <property type="entry name" value="LRR_domain-containing"/>
</dbReference>
<dbReference type="SUPFAM" id="SSF52075">
    <property type="entry name" value="Outer arm dynein light chain 1"/>
    <property type="match status" value="1"/>
</dbReference>
<dbReference type="InterPro" id="IPR032675">
    <property type="entry name" value="LRR_dom_sf"/>
</dbReference>
<accession>A0AAD4UY01</accession>
<proteinExistence type="predicted"/>
<dbReference type="Pfam" id="PF00560">
    <property type="entry name" value="LRR_1"/>
    <property type="match status" value="1"/>
</dbReference>
<keyword evidence="1" id="KW-0433">Leucine-rich repeat</keyword>
<keyword evidence="4" id="KW-1185">Reference proteome</keyword>
<sequence>MRSLRYLDVHFNEFRGLPYAIGRLTTLEVLNLSSNFSDWIELPESIGDQTNLRELDLSNNQIRALTSLRRVWIFPDHQPWSA</sequence>